<dbReference type="PANTHER" id="PTHR20883">
    <property type="entry name" value="PHYTANOYL-COA DIOXYGENASE DOMAIN CONTAINING 1"/>
    <property type="match status" value="1"/>
</dbReference>
<dbReference type="HOGENOM" id="CLU_047725_1_0_1"/>
<keyword evidence="4" id="KW-0223">Dioxygenase</keyword>
<dbReference type="InterPro" id="IPR008775">
    <property type="entry name" value="Phytyl_CoA_dOase-like"/>
</dbReference>
<reference evidence="7" key="1">
    <citation type="submission" date="2014-02" db="EMBL/GenBank/DDBJ databases">
        <title>The Genome Sequence of Trichophyton rubrum (morphotype fischeri) CBS 288.86.</title>
        <authorList>
            <consortium name="The Broad Institute Genomics Platform"/>
            <person name="Cuomo C.A."/>
            <person name="White T.C."/>
            <person name="Graser Y."/>
            <person name="Martinez-Rossi N."/>
            <person name="Heitman J."/>
            <person name="Young S.K."/>
            <person name="Zeng Q."/>
            <person name="Gargeya S."/>
            <person name="Abouelleil A."/>
            <person name="Alvarado L."/>
            <person name="Chapman S.B."/>
            <person name="Gainer-Dewar J."/>
            <person name="Goldberg J."/>
            <person name="Griggs A."/>
            <person name="Gujja S."/>
            <person name="Hansen M."/>
            <person name="Howarth C."/>
            <person name="Imamovic A."/>
            <person name="Larimer J."/>
            <person name="Martinez D."/>
            <person name="Murphy C."/>
            <person name="Pearson M.D."/>
            <person name="Persinoti G."/>
            <person name="Poon T."/>
            <person name="Priest M."/>
            <person name="Roberts A.D."/>
            <person name="Saif S."/>
            <person name="Shea T.D."/>
            <person name="Sykes S.N."/>
            <person name="Wortman J."/>
            <person name="Nusbaum C."/>
            <person name="Birren B."/>
        </authorList>
    </citation>
    <scope>NUCLEOTIDE SEQUENCE [LARGE SCALE GENOMIC DNA]</scope>
    <source>
        <strain evidence="7">CBS 288.86</strain>
    </source>
</reference>
<comment type="similarity">
    <text evidence="2">Belongs to the PhyH family.</text>
</comment>
<dbReference type="Gene3D" id="2.60.120.620">
    <property type="entry name" value="q2cbj1_9rhob like domain"/>
    <property type="match status" value="1"/>
</dbReference>
<dbReference type="EMBL" id="KK207754">
    <property type="protein sequence ID" value="EZF55293.1"/>
    <property type="molecule type" value="Genomic_DNA"/>
</dbReference>
<evidence type="ECO:0000256" key="2">
    <source>
        <dbReference type="ARBA" id="ARBA00005830"/>
    </source>
</evidence>
<name>A0A022WB40_TRIRU</name>
<dbReference type="Pfam" id="PF05721">
    <property type="entry name" value="PhyH"/>
    <property type="match status" value="1"/>
</dbReference>
<organism evidence="7">
    <name type="scientific">Trichophyton rubrum CBS 288.86</name>
    <dbReference type="NCBI Taxonomy" id="1215330"/>
    <lineage>
        <taxon>Eukaryota</taxon>
        <taxon>Fungi</taxon>
        <taxon>Dikarya</taxon>
        <taxon>Ascomycota</taxon>
        <taxon>Pezizomycotina</taxon>
        <taxon>Eurotiomycetes</taxon>
        <taxon>Eurotiomycetidae</taxon>
        <taxon>Onygenales</taxon>
        <taxon>Arthrodermataceae</taxon>
        <taxon>Trichophyton</taxon>
    </lineage>
</organism>
<keyword evidence="5" id="KW-0560">Oxidoreductase</keyword>
<dbReference type="GO" id="GO:0051213">
    <property type="term" value="F:dioxygenase activity"/>
    <property type="evidence" value="ECO:0007669"/>
    <property type="project" value="UniProtKB-KW"/>
</dbReference>
<dbReference type="GO" id="GO:0046872">
    <property type="term" value="F:metal ion binding"/>
    <property type="evidence" value="ECO:0007669"/>
    <property type="project" value="UniProtKB-KW"/>
</dbReference>
<evidence type="ECO:0000256" key="5">
    <source>
        <dbReference type="ARBA" id="ARBA00023002"/>
    </source>
</evidence>
<proteinExistence type="inferred from homology"/>
<evidence type="ECO:0000256" key="4">
    <source>
        <dbReference type="ARBA" id="ARBA00022964"/>
    </source>
</evidence>
<keyword evidence="6" id="KW-0408">Iron</keyword>
<dbReference type="PANTHER" id="PTHR20883:SF19">
    <property type="entry name" value="MULTIFUNCTIONAL DIOXYGENASE AUSE"/>
    <property type="match status" value="1"/>
</dbReference>
<accession>A0A022WB40</accession>
<dbReference type="SUPFAM" id="SSF51197">
    <property type="entry name" value="Clavaminate synthase-like"/>
    <property type="match status" value="1"/>
</dbReference>
<evidence type="ECO:0000256" key="1">
    <source>
        <dbReference type="ARBA" id="ARBA00001962"/>
    </source>
</evidence>
<dbReference type="Proteomes" id="UP000023758">
    <property type="component" value="Unassembled WGS sequence"/>
</dbReference>
<protein>
    <recommendedName>
        <fullName evidence="8">Phytanoyl-CoA dioxygenase</fullName>
    </recommendedName>
</protein>
<keyword evidence="3" id="KW-0479">Metal-binding</keyword>
<sequence length="300" mass="33048">MSEQIIERFPVSAGPDAIFESFKKNGVVVIENFAKKDQLDRFTAEIDPALQKLTAGYASRIDGDEPVDEFFGKKTKRLGQLSTVSSVFRHEFLEHDLMHSLLERNFIDYPLAGYWMNTSDVIEIGPGSKPQPIHRDLELYHPFVIGGPAMPEAICNFMVALTPFTAENGATVFAPGTHLNESFERLEDGGLPGGDKTISAVMNPGDCAFFSGKVIHGGGTNSTTDEFRRGLSMSFIRKILSPEQAHPLSISREIVETMSYRGQAMLGFRSNWPAIGDEPAIIWSYQGSDIGKKLGLGDKN</sequence>
<dbReference type="OrthoDB" id="445007at2759"/>
<evidence type="ECO:0000313" key="7">
    <source>
        <dbReference type="EMBL" id="EZF55293.1"/>
    </source>
</evidence>
<comment type="cofactor">
    <cofactor evidence="1">
        <name>Fe cation</name>
        <dbReference type="ChEBI" id="CHEBI:24875"/>
    </cofactor>
</comment>
<dbReference type="AlphaFoldDB" id="A0A022WB40"/>
<evidence type="ECO:0000256" key="3">
    <source>
        <dbReference type="ARBA" id="ARBA00022723"/>
    </source>
</evidence>
<evidence type="ECO:0000256" key="6">
    <source>
        <dbReference type="ARBA" id="ARBA00023004"/>
    </source>
</evidence>
<evidence type="ECO:0008006" key="8">
    <source>
        <dbReference type="Google" id="ProtNLM"/>
    </source>
</evidence>
<gene>
    <name evidence="7" type="ORF">H103_02122</name>
</gene>